<dbReference type="STRING" id="348802.A0A0D2C6Y9"/>
<dbReference type="InterPro" id="IPR056884">
    <property type="entry name" value="NPHP3-like_N"/>
</dbReference>
<evidence type="ECO:0000259" key="4">
    <source>
        <dbReference type="Pfam" id="PF22939"/>
    </source>
</evidence>
<dbReference type="Proteomes" id="UP000054342">
    <property type="component" value="Unassembled WGS sequence"/>
</dbReference>
<dbReference type="Pfam" id="PF01048">
    <property type="entry name" value="PNP_UDP_1"/>
    <property type="match status" value="1"/>
</dbReference>
<keyword evidence="8" id="KW-1185">Reference proteome</keyword>
<dbReference type="GeneID" id="25322789"/>
<dbReference type="InterPro" id="IPR054471">
    <property type="entry name" value="GPIID_WHD"/>
</dbReference>
<dbReference type="Pfam" id="PF12796">
    <property type="entry name" value="Ank_2"/>
    <property type="match status" value="3"/>
</dbReference>
<organism evidence="7 8">
    <name type="scientific">Exophiala xenobiotica</name>
    <dbReference type="NCBI Taxonomy" id="348802"/>
    <lineage>
        <taxon>Eukaryota</taxon>
        <taxon>Fungi</taxon>
        <taxon>Dikarya</taxon>
        <taxon>Ascomycota</taxon>
        <taxon>Pezizomycotina</taxon>
        <taxon>Eurotiomycetes</taxon>
        <taxon>Chaetothyriomycetidae</taxon>
        <taxon>Chaetothyriales</taxon>
        <taxon>Herpotrichiellaceae</taxon>
        <taxon>Exophiala</taxon>
    </lineage>
</organism>
<keyword evidence="1" id="KW-0677">Repeat</keyword>
<dbReference type="PANTHER" id="PTHR46082">
    <property type="entry name" value="ATP/GTP-BINDING PROTEIN-RELATED"/>
    <property type="match status" value="1"/>
</dbReference>
<dbReference type="Gene3D" id="3.40.50.300">
    <property type="entry name" value="P-loop containing nucleotide triphosphate hydrolases"/>
    <property type="match status" value="1"/>
</dbReference>
<feature type="repeat" description="ANK" evidence="2">
    <location>
        <begin position="1088"/>
        <end position="1116"/>
    </location>
</feature>
<dbReference type="PROSITE" id="PS50088">
    <property type="entry name" value="ANK_REPEAT"/>
    <property type="match status" value="6"/>
</dbReference>
<dbReference type="InterPro" id="IPR055497">
    <property type="entry name" value="DUF7069"/>
</dbReference>
<dbReference type="Pfam" id="PF00023">
    <property type="entry name" value="Ank"/>
    <property type="match status" value="1"/>
</dbReference>
<feature type="repeat" description="ANK" evidence="2">
    <location>
        <begin position="1059"/>
        <end position="1084"/>
    </location>
</feature>
<dbReference type="PANTHER" id="PTHR46082:SF11">
    <property type="entry name" value="AAA+ ATPASE DOMAIN-CONTAINING PROTEIN-RELATED"/>
    <property type="match status" value="1"/>
</dbReference>
<keyword evidence="2" id="KW-0040">ANK repeat</keyword>
<feature type="domain" description="Nephrocystin 3-like N-terminal" evidence="6">
    <location>
        <begin position="400"/>
        <end position="571"/>
    </location>
</feature>
<dbReference type="InterPro" id="IPR000845">
    <property type="entry name" value="Nucleoside_phosphorylase_d"/>
</dbReference>
<dbReference type="SUPFAM" id="SSF53167">
    <property type="entry name" value="Purine and uridine phosphorylases"/>
    <property type="match status" value="1"/>
</dbReference>
<dbReference type="GO" id="GO:0003824">
    <property type="term" value="F:catalytic activity"/>
    <property type="evidence" value="ECO:0007669"/>
    <property type="project" value="InterPro"/>
</dbReference>
<feature type="repeat" description="ANK" evidence="2">
    <location>
        <begin position="957"/>
        <end position="989"/>
    </location>
</feature>
<dbReference type="SUPFAM" id="SSF52540">
    <property type="entry name" value="P-loop containing nucleoside triphosphate hydrolases"/>
    <property type="match status" value="1"/>
</dbReference>
<dbReference type="SUPFAM" id="SSF48403">
    <property type="entry name" value="Ankyrin repeat"/>
    <property type="match status" value="1"/>
</dbReference>
<evidence type="ECO:0000259" key="6">
    <source>
        <dbReference type="Pfam" id="PF24883"/>
    </source>
</evidence>
<dbReference type="Pfam" id="PF24883">
    <property type="entry name" value="NPHP3_N"/>
    <property type="match status" value="1"/>
</dbReference>
<dbReference type="InterPro" id="IPR036770">
    <property type="entry name" value="Ankyrin_rpt-contain_sf"/>
</dbReference>
<evidence type="ECO:0000259" key="3">
    <source>
        <dbReference type="Pfam" id="PF01048"/>
    </source>
</evidence>
<dbReference type="InterPro" id="IPR053137">
    <property type="entry name" value="NLR-like"/>
</dbReference>
<evidence type="ECO:0000259" key="5">
    <source>
        <dbReference type="Pfam" id="PF23239"/>
    </source>
</evidence>
<feature type="repeat" description="ANK" evidence="2">
    <location>
        <begin position="990"/>
        <end position="1022"/>
    </location>
</feature>
<feature type="repeat" description="ANK" evidence="2">
    <location>
        <begin position="1031"/>
        <end position="1055"/>
    </location>
</feature>
<dbReference type="Pfam" id="PF22939">
    <property type="entry name" value="WHD_GPIID"/>
    <property type="match status" value="1"/>
</dbReference>
<gene>
    <name evidence="7" type="ORF">PV05_00881</name>
</gene>
<dbReference type="EMBL" id="KN847317">
    <property type="protein sequence ID" value="KIW60681.1"/>
    <property type="molecule type" value="Genomic_DNA"/>
</dbReference>
<feature type="repeat" description="ANK" evidence="2">
    <location>
        <begin position="925"/>
        <end position="957"/>
    </location>
</feature>
<feature type="domain" description="Nucleoside phosphorylase" evidence="3">
    <location>
        <begin position="243"/>
        <end position="309"/>
    </location>
</feature>
<evidence type="ECO:0000256" key="2">
    <source>
        <dbReference type="PROSITE-ProRule" id="PRU00023"/>
    </source>
</evidence>
<evidence type="ECO:0000256" key="1">
    <source>
        <dbReference type="ARBA" id="ARBA00022737"/>
    </source>
</evidence>
<dbReference type="HOGENOM" id="CLU_000288_34_2_1"/>
<evidence type="ECO:0000313" key="7">
    <source>
        <dbReference type="EMBL" id="KIW60681.1"/>
    </source>
</evidence>
<dbReference type="PRINTS" id="PR01415">
    <property type="entry name" value="ANKYRIN"/>
</dbReference>
<feature type="domain" description="GPI inositol-deacylase winged helix" evidence="4">
    <location>
        <begin position="683"/>
        <end position="771"/>
    </location>
</feature>
<evidence type="ECO:0000313" key="8">
    <source>
        <dbReference type="Proteomes" id="UP000054342"/>
    </source>
</evidence>
<dbReference type="RefSeq" id="XP_013321265.1">
    <property type="nucleotide sequence ID" value="XM_013465811.1"/>
</dbReference>
<dbReference type="Gene3D" id="3.40.50.1580">
    <property type="entry name" value="Nucleoside phosphorylase domain"/>
    <property type="match status" value="1"/>
</dbReference>
<dbReference type="GO" id="GO:0009116">
    <property type="term" value="P:nucleoside metabolic process"/>
    <property type="evidence" value="ECO:0007669"/>
    <property type="project" value="InterPro"/>
</dbReference>
<sequence>MSQSRSLPIEHYYVGVVCALPREMTAVRAMLDEKHEPLRTKDAHDNNNYVLGRMGQHNVVVACLPAGVYGTNAAATVARDMLRTFTGLRFGLLVGIGGGIPNLLAGRDIRLGDIVVSQPDNTFGGVVQYDLGKNMGEGRFKGKGSLNSPPTLLLTALSSLQSASGIEESQVPKHLMEMNKKYPELEGQGYVSPGAGIDHLHCSHCDSSQWWWLLWLLLVWLCPLLRCEMCENGRVRRPRRNHENPLVHYGTIASGNQVIKDAKVRDRLGRELNAACVEMEAAGLMNNFPCIVVRGICDYADSHKNDAWQNYAAAAAAAYAKWFLGQVTPHQTANEKRIQDDVGTLADQLEVEKNILNETKKWALQEETRYRSSQDRDCHQAFKTSTYEQFKDVNPPRVDGTCKWVISHPQYLQWYDKLHDDLLWISADPGCGKSVLAKSLVDNELRNTGQHTICYFFFKDNEEQDNVATALCALLHQLFSYQPQLIQHAFPVWGQTGDKLVKEVSGLWRILLAAARDDQAHNVTCVLDALDECRLSDQRWLIEMLSLFHAQTSASSSTTRRGRLKFLVTSRPYDNIQAEFQKTLHDLPTIRLRGEEENDRIHEEIDLVIQMRVEKLATDEQLDNDTKDQLMTRLLGMQHRTYLWLHLAIDDICQTFHRCLRPKEASIKSLPSTVEEAYEKILARATQEQEDVKKILQIVVGARRPLTIQEMAIALGIATSAQPKSLRQVKLDPSRLQNNMREWCGLFVFINHARIFLIHQTAKEFLIRDSCSTPLPGWKHCLDPRDLEKEMTRICVEFLCLEEIRHVGEDLARTARRLETSREIHESLKKDNAVESLLVYSAEYWSHHLRDADTAMDENISQLYDSDGSPYNSWFTIFWKANNRYKEQPEGMNSIRLAALLGHGKVLRSILQSNVQYEINESDDAGRTALMWASRFGYEKVVQILVDAGADVNAQGRYSNALYAASEGGHEKIVQILVDAGVDVNARVGRYGNTLCTASYRGNEKIVQILLNAGADVNARGGIFGKAICAASVGGHEKIVQILVDAGADVNAQGKLYGTALQEASANGYEKLVQILVDRGADVNWLGIDGTALYAASSNGYEKIVQILLNAGADVDPGGGPYGYAVYAASVRDYEKIVQILVDAAAYVNALYAASANGYKIVQILVYAGADVNAQGGRYGNALRAASDRARKKVVQLLLKHGATSSIGQC</sequence>
<dbReference type="Gene3D" id="1.25.40.20">
    <property type="entry name" value="Ankyrin repeat-containing domain"/>
    <property type="match status" value="2"/>
</dbReference>
<dbReference type="SMART" id="SM00248">
    <property type="entry name" value="ANK"/>
    <property type="match status" value="9"/>
</dbReference>
<protein>
    <submittedName>
        <fullName evidence="7">Uncharacterized protein</fullName>
    </submittedName>
</protein>
<dbReference type="AlphaFoldDB" id="A0A0D2C6Y9"/>
<dbReference type="InterPro" id="IPR035994">
    <property type="entry name" value="Nucleoside_phosphorylase_sf"/>
</dbReference>
<dbReference type="InterPro" id="IPR027417">
    <property type="entry name" value="P-loop_NTPase"/>
</dbReference>
<name>A0A0D2C6Y9_9EURO</name>
<reference evidence="7 8" key="1">
    <citation type="submission" date="2015-01" db="EMBL/GenBank/DDBJ databases">
        <title>The Genome Sequence of Exophiala xenobiotica CBS118157.</title>
        <authorList>
            <consortium name="The Broad Institute Genomics Platform"/>
            <person name="Cuomo C."/>
            <person name="de Hoog S."/>
            <person name="Gorbushina A."/>
            <person name="Stielow B."/>
            <person name="Teixiera M."/>
            <person name="Abouelleil A."/>
            <person name="Chapman S.B."/>
            <person name="Priest M."/>
            <person name="Young S.K."/>
            <person name="Wortman J."/>
            <person name="Nusbaum C."/>
            <person name="Birren B."/>
        </authorList>
    </citation>
    <scope>NUCLEOTIDE SEQUENCE [LARGE SCALE GENOMIC DNA]</scope>
    <source>
        <strain evidence="7 8">CBS 118157</strain>
    </source>
</reference>
<dbReference type="InterPro" id="IPR002110">
    <property type="entry name" value="Ankyrin_rpt"/>
</dbReference>
<dbReference type="Pfam" id="PF23239">
    <property type="entry name" value="DUF7069"/>
    <property type="match status" value="1"/>
</dbReference>
<feature type="domain" description="DUF7069" evidence="5">
    <location>
        <begin position="602"/>
        <end position="666"/>
    </location>
</feature>
<dbReference type="OrthoDB" id="4160849at2759"/>
<dbReference type="PROSITE" id="PS50297">
    <property type="entry name" value="ANK_REP_REGION"/>
    <property type="match status" value="4"/>
</dbReference>
<accession>A0A0D2C6Y9</accession>
<proteinExistence type="predicted"/>